<protein>
    <submittedName>
        <fullName evidence="1">Uncharacterized protein</fullName>
    </submittedName>
</protein>
<sequence>MYKSIQSYLYRINNHFILFCKVESLHLNYFSDVLPPPLELEWPYKLMIRKTNAIATNIYDSMVMYWVQIEKIPIEYLHCIIYSNKNKLLSSFSNGQQEEINMIAYYWSNSEQIRLNEILVNAKPILLKKGMPADCVDIYLQSLSHGFMGKNENVEKLKEKYNLTNVKADDISILKSRLENLSDTQINRICASIYKTKVNQTIMPNALLFNESNRVQQQSLSIKKSSFINDNDDNNFENYHIVRNGDNLDINLQVHHAYVATSNKFYIVQMCINMQRLEMLILKNLIVAIKFITIELPYYYVQLLINSDFFFEFSLLNNKGVIYQFVIIDNNFIRPNIYFYNDFNLNCKEWQSIIPLQLKKMSLTKETLTGNTTRIEIYGIFCKRILCKLMNNYDVIVFIKRIIRYPLNENICFYHAILYIDKRNLIILSEFLPYEGMISCNQCEQFANENVTTITHAIWTTRLCCEILYHTYFDWIYAALQDELINWQEKYPDKKCSNLCELFAEDYNDHQLRIAHLIKKPIFQIYLKNIINFKYIRGYNDLYPTNSEDILSYVLITMKMHANLTRDLIIPLLEINDEKKFTSTLMRNNIFKIKMTEFDGNNDGPLLSATSVRSCERMRNAVPNKDNNGGLWQTNIVNLSMLLNNYPLSANDSYNNCINY</sequence>
<gene>
    <name evidence="1" type="ORF">SGHV104</name>
</gene>
<dbReference type="Proteomes" id="UP000011301">
    <property type="component" value="Segment"/>
</dbReference>
<evidence type="ECO:0000313" key="1">
    <source>
        <dbReference type="EMBL" id="ABQ08877.1"/>
    </source>
</evidence>
<dbReference type="RefSeq" id="YP_001687052.1">
    <property type="nucleotide sequence ID" value="NC_010356.1"/>
</dbReference>
<proteinExistence type="predicted"/>
<evidence type="ECO:0000313" key="2">
    <source>
        <dbReference type="Proteomes" id="UP000011301"/>
    </source>
</evidence>
<dbReference type="EMBL" id="EF568108">
    <property type="protein sequence ID" value="ABQ08877.1"/>
    <property type="molecule type" value="Genomic_DNA"/>
</dbReference>
<dbReference type="KEGG" id="vg:5950876"/>
<organismHost>
    <name type="scientific">Glossina</name>
    <name type="common">tsetse flies</name>
    <dbReference type="NCBI Taxonomy" id="7393"/>
</organismHost>
<reference evidence="1 2" key="2">
    <citation type="journal article" date="2008" name="J. Virol.">
        <title>Genome analysis of a Glossina pallidipes salivary gland hypertrophy virus reveals a novel, large, double-stranded circular DNA virus.</title>
        <authorList>
            <person name="Abd-Alla A.M."/>
            <person name="Cousserans F."/>
            <person name="Parker A.G."/>
            <person name="Jehle J.A."/>
            <person name="Parker N.J."/>
            <person name="Vlak J.M."/>
            <person name="Robinson A.S."/>
            <person name="Bergoin M."/>
        </authorList>
    </citation>
    <scope>NUCLEOTIDE SEQUENCE [LARGE SCALE GENOMIC DNA]</scope>
    <source>
        <strain evidence="2">Isolate Glossina pallidipes/Ethiopia/Seibersdorf/-</strain>
    </source>
</reference>
<keyword evidence="2" id="KW-1185">Reference proteome</keyword>
<dbReference type="OrthoDB" id="33619at10239"/>
<organism evidence="1 2">
    <name type="scientific">Glossina hytrovirus (isolate Glossina pallidipes/Ethiopia/Seibersdorf/-)</name>
    <name type="common">GHV</name>
    <dbReference type="NCBI Taxonomy" id="379529"/>
    <lineage>
        <taxon>Viruses</taxon>
        <taxon>Viruses incertae sedis</taxon>
        <taxon>Naldaviricetes</taxon>
        <taxon>Lefavirales</taxon>
        <taxon>Hytrosaviridae</taxon>
        <taxon>Glossinavirus</taxon>
        <taxon>Glossinavirus glopallidipedis</taxon>
    </lineage>
</organism>
<reference evidence="1 2" key="1">
    <citation type="journal article" date="2007" name="J. Virol. Methods">
        <title>Development of a non-destructive PCR method for detection of the salivary gland hypertrophy virus (SGHV) in tsetse flies.</title>
        <authorList>
            <person name="Abd-Alla A."/>
            <person name="Bossin H."/>
            <person name="Cousserans F."/>
            <person name="Parker A."/>
            <person name="Bergoin M."/>
            <person name="Robinson A."/>
        </authorList>
    </citation>
    <scope>NUCLEOTIDE SEQUENCE [LARGE SCALE GENOMIC DNA]</scope>
    <source>
        <strain evidence="2">Isolate Glossina pallidipes/Ethiopia/Seibersdorf/-</strain>
    </source>
</reference>
<name>B0YLQ8_GHVS</name>
<dbReference type="GeneID" id="5950876"/>
<accession>B0YLQ8</accession>